<comment type="subcellular location">
    <subcellularLocation>
        <location evidence="1">Mitochondrion outer membrane</location>
        <topology evidence="1">Multi-pass membrane protein</topology>
    </subcellularLocation>
</comment>
<keyword evidence="5" id="KW-0812">Transmembrane</keyword>
<sequence length="295" mass="33513">MGQSLIKNDIKNLPTTKLQPITNLNPGKFDQYSKEINSIIDFNTFDGFVMELGHNLNKNFSMSHSMQIGSRRQESVYTLRTGVETKKLSLYGNIDNNGFLRGHLLAQLTQTLSSEAVFNLEGQDDLSTWIWNLEHKGKLSTSRAEITSTSICAFSYYQRVTPKLSLGTRLTYLHPLRQTKLMFIARLRNKQNICSFTYSGMLNSLSLSYVRKIQPRVGFATEIVYSLREGSSFTSLGFKYSLRKVVFHSKITSNDELSTSLEMGFPIVKLTFTAKMDYKVKKYYAGIRVSIGPVL</sequence>
<dbReference type="GO" id="GO:0030150">
    <property type="term" value="P:protein import into mitochondrial matrix"/>
    <property type="evidence" value="ECO:0007669"/>
    <property type="project" value="InterPro"/>
</dbReference>
<dbReference type="EMBL" id="JANTQA010000047">
    <property type="protein sequence ID" value="KAJ3433677.1"/>
    <property type="molecule type" value="Genomic_DNA"/>
</dbReference>
<accession>A0AAV7YUZ6</accession>
<evidence type="ECO:0000256" key="2">
    <source>
        <dbReference type="ARBA" id="ARBA00010510"/>
    </source>
</evidence>
<evidence type="ECO:0000256" key="9">
    <source>
        <dbReference type="ARBA" id="ARBA00023136"/>
    </source>
</evidence>
<evidence type="ECO:0000256" key="8">
    <source>
        <dbReference type="ARBA" id="ARBA00023128"/>
    </source>
</evidence>
<proteinExistence type="inferred from homology"/>
<evidence type="ECO:0000256" key="7">
    <source>
        <dbReference type="ARBA" id="ARBA00022927"/>
    </source>
</evidence>
<comment type="similarity">
    <text evidence="2">Belongs to the Tom40 family.</text>
</comment>
<gene>
    <name evidence="10" type="ORF">M0812_22640</name>
</gene>
<reference evidence="10" key="1">
    <citation type="submission" date="2022-08" db="EMBL/GenBank/DDBJ databases">
        <title>Novel sulphate-reducing endosymbionts in the free-living metamonad Anaeramoeba.</title>
        <authorList>
            <person name="Jerlstrom-Hultqvist J."/>
            <person name="Cepicka I."/>
            <person name="Gallot-Lavallee L."/>
            <person name="Salas-Leiva D."/>
            <person name="Curtis B.A."/>
            <person name="Zahonova K."/>
            <person name="Pipaliya S."/>
            <person name="Dacks J."/>
            <person name="Roger A.J."/>
        </authorList>
    </citation>
    <scope>NUCLEOTIDE SEQUENCE</scope>
    <source>
        <strain evidence="10">Busselton2</strain>
    </source>
</reference>
<dbReference type="Gene3D" id="2.40.160.10">
    <property type="entry name" value="Porin"/>
    <property type="match status" value="1"/>
</dbReference>
<evidence type="ECO:0000256" key="5">
    <source>
        <dbReference type="ARBA" id="ARBA00022692"/>
    </source>
</evidence>
<evidence type="ECO:0000256" key="6">
    <source>
        <dbReference type="ARBA" id="ARBA00022787"/>
    </source>
</evidence>
<keyword evidence="3" id="KW-0813">Transport</keyword>
<dbReference type="InterPro" id="IPR037930">
    <property type="entry name" value="Tom40"/>
</dbReference>
<evidence type="ECO:0000313" key="10">
    <source>
        <dbReference type="EMBL" id="KAJ3433677.1"/>
    </source>
</evidence>
<dbReference type="PANTHER" id="PTHR10802">
    <property type="entry name" value="MITOCHONDRIAL IMPORT RECEPTOR SUBUNIT TOM40"/>
    <property type="match status" value="1"/>
</dbReference>
<comment type="caution">
    <text evidence="10">The sequence shown here is derived from an EMBL/GenBank/DDBJ whole genome shotgun (WGS) entry which is preliminary data.</text>
</comment>
<dbReference type="AlphaFoldDB" id="A0AAV7YUZ6"/>
<dbReference type="GO" id="GO:0008320">
    <property type="term" value="F:protein transmembrane transporter activity"/>
    <property type="evidence" value="ECO:0007669"/>
    <property type="project" value="InterPro"/>
</dbReference>
<evidence type="ECO:0000256" key="4">
    <source>
        <dbReference type="ARBA" id="ARBA00022452"/>
    </source>
</evidence>
<evidence type="ECO:0000313" key="11">
    <source>
        <dbReference type="Proteomes" id="UP001146793"/>
    </source>
</evidence>
<keyword evidence="4" id="KW-1134">Transmembrane beta strand</keyword>
<evidence type="ECO:0000256" key="1">
    <source>
        <dbReference type="ARBA" id="ARBA00004374"/>
    </source>
</evidence>
<dbReference type="Pfam" id="PF01459">
    <property type="entry name" value="Porin_3"/>
    <property type="match status" value="1"/>
</dbReference>
<dbReference type="InterPro" id="IPR027246">
    <property type="entry name" value="Porin_Euk/Tom40"/>
</dbReference>
<keyword evidence="7" id="KW-0653">Protein transport</keyword>
<dbReference type="Proteomes" id="UP001146793">
    <property type="component" value="Unassembled WGS sequence"/>
</dbReference>
<keyword evidence="10" id="KW-0675">Receptor</keyword>
<keyword evidence="8" id="KW-0496">Mitochondrion</keyword>
<protein>
    <submittedName>
        <fullName evidence="10">Import receptor subunit tom40</fullName>
    </submittedName>
</protein>
<evidence type="ECO:0000256" key="3">
    <source>
        <dbReference type="ARBA" id="ARBA00022448"/>
    </source>
</evidence>
<organism evidence="10 11">
    <name type="scientific">Anaeramoeba flamelloides</name>
    <dbReference type="NCBI Taxonomy" id="1746091"/>
    <lineage>
        <taxon>Eukaryota</taxon>
        <taxon>Metamonada</taxon>
        <taxon>Anaeramoebidae</taxon>
        <taxon>Anaeramoeba</taxon>
    </lineage>
</organism>
<keyword evidence="9" id="KW-0472">Membrane</keyword>
<dbReference type="InterPro" id="IPR023614">
    <property type="entry name" value="Porin_dom_sf"/>
</dbReference>
<dbReference type="GO" id="GO:0005741">
    <property type="term" value="C:mitochondrial outer membrane"/>
    <property type="evidence" value="ECO:0007669"/>
    <property type="project" value="UniProtKB-SubCell"/>
</dbReference>
<keyword evidence="6" id="KW-1000">Mitochondrion outer membrane</keyword>
<name>A0AAV7YUZ6_9EUKA</name>